<sequence>MSVRWIYKFFYGNWLYEWIQIQTYFHLKKHSAAIRNSSTRCCCGFPTAVDRLLL</sequence>
<name>Q2HVH6_MEDTR</name>
<protein>
    <submittedName>
        <fullName evidence="1">Uncharacterized protein</fullName>
    </submittedName>
</protein>
<reference evidence="1" key="2">
    <citation type="submission" date="2007-03" db="EMBL/GenBank/DDBJ databases">
        <authorList>
            <consortium name="The International Medicago Genome Annotation Group"/>
        </authorList>
    </citation>
    <scope>NUCLEOTIDE SEQUENCE</scope>
</reference>
<reference evidence="1" key="1">
    <citation type="submission" date="2004-05" db="EMBL/GenBank/DDBJ databases">
        <authorList>
            <person name="Town C.D."/>
        </authorList>
    </citation>
    <scope>NUCLEOTIDE SEQUENCE</scope>
</reference>
<dbReference type="AlphaFoldDB" id="Q2HVH6"/>
<organism evidence="1">
    <name type="scientific">Medicago truncatula</name>
    <name type="common">Barrel medic</name>
    <name type="synonym">Medicago tribuloides</name>
    <dbReference type="NCBI Taxonomy" id="3880"/>
    <lineage>
        <taxon>Eukaryota</taxon>
        <taxon>Viridiplantae</taxon>
        <taxon>Streptophyta</taxon>
        <taxon>Embryophyta</taxon>
        <taxon>Tracheophyta</taxon>
        <taxon>Spermatophyta</taxon>
        <taxon>Magnoliopsida</taxon>
        <taxon>eudicotyledons</taxon>
        <taxon>Gunneridae</taxon>
        <taxon>Pentapetalae</taxon>
        <taxon>rosids</taxon>
        <taxon>fabids</taxon>
        <taxon>Fabales</taxon>
        <taxon>Fabaceae</taxon>
        <taxon>Papilionoideae</taxon>
        <taxon>50 kb inversion clade</taxon>
        <taxon>NPAAA clade</taxon>
        <taxon>Hologalegina</taxon>
        <taxon>IRL clade</taxon>
        <taxon>Trifolieae</taxon>
        <taxon>Medicago</taxon>
    </lineage>
</organism>
<proteinExistence type="predicted"/>
<accession>Q2HVH6</accession>
<evidence type="ECO:0000313" key="1">
    <source>
        <dbReference type="EMBL" id="ABD28471.1"/>
    </source>
</evidence>
<dbReference type="EMBL" id="AC148819">
    <property type="protein sequence ID" value="ABD28471.1"/>
    <property type="molecule type" value="Genomic_DNA"/>
</dbReference>
<gene>
    <name evidence="1" type="ORF">MtrDRAFT_AC148819g8v2</name>
</gene>